<feature type="chain" id="PRO_5021976249" evidence="1">
    <location>
        <begin position="21"/>
        <end position="189"/>
    </location>
</feature>
<dbReference type="EMBL" id="VBAP01000025">
    <property type="protein sequence ID" value="TMI76345.1"/>
    <property type="molecule type" value="Genomic_DNA"/>
</dbReference>
<dbReference type="AlphaFoldDB" id="A0A537IYJ3"/>
<sequence length="189" mass="20090">MQRALALLALALASPGSADRAIAQAKLTKAQKIADAMKAAPRSISAQATIMDWPATEGGKMVTLRAGTNGWTCLPDFPATRGDDPMCVDDQWMSFMSALMTKATPQIAREGIGYMTSPAGSYGSNADPFATKATPDNDWGYDPPHVMLLVPDPRALEGIPTKRQSGGPWVMWAGTAYAHIMVPLASPKK</sequence>
<evidence type="ECO:0000313" key="3">
    <source>
        <dbReference type="Proteomes" id="UP000318834"/>
    </source>
</evidence>
<evidence type="ECO:0000256" key="1">
    <source>
        <dbReference type="SAM" id="SignalP"/>
    </source>
</evidence>
<reference evidence="2 3" key="1">
    <citation type="journal article" date="2019" name="Nat. Microbiol.">
        <title>Mediterranean grassland soil C-N compound turnover is dependent on rainfall and depth, and is mediated by genomically divergent microorganisms.</title>
        <authorList>
            <person name="Diamond S."/>
            <person name="Andeer P.F."/>
            <person name="Li Z."/>
            <person name="Crits-Christoph A."/>
            <person name="Burstein D."/>
            <person name="Anantharaman K."/>
            <person name="Lane K.R."/>
            <person name="Thomas B.C."/>
            <person name="Pan C."/>
            <person name="Northen T.R."/>
            <person name="Banfield J.F."/>
        </authorList>
    </citation>
    <scope>NUCLEOTIDE SEQUENCE [LARGE SCALE GENOMIC DNA]</scope>
    <source>
        <strain evidence="2">NP_8</strain>
    </source>
</reference>
<accession>A0A537IYJ3</accession>
<gene>
    <name evidence="2" type="ORF">E6H05_03965</name>
</gene>
<feature type="signal peptide" evidence="1">
    <location>
        <begin position="1"/>
        <end position="20"/>
    </location>
</feature>
<protein>
    <submittedName>
        <fullName evidence="2">Uncharacterized protein</fullName>
    </submittedName>
</protein>
<dbReference type="Proteomes" id="UP000318834">
    <property type="component" value="Unassembled WGS sequence"/>
</dbReference>
<keyword evidence="1" id="KW-0732">Signal</keyword>
<comment type="caution">
    <text evidence="2">The sequence shown here is derived from an EMBL/GenBank/DDBJ whole genome shotgun (WGS) entry which is preliminary data.</text>
</comment>
<proteinExistence type="predicted"/>
<name>A0A537IYJ3_9BACT</name>
<organism evidence="2 3">
    <name type="scientific">Candidatus Segetimicrobium genomatis</name>
    <dbReference type="NCBI Taxonomy" id="2569760"/>
    <lineage>
        <taxon>Bacteria</taxon>
        <taxon>Bacillati</taxon>
        <taxon>Candidatus Sysuimicrobiota</taxon>
        <taxon>Candidatus Sysuimicrobiia</taxon>
        <taxon>Candidatus Sysuimicrobiales</taxon>
        <taxon>Candidatus Segetimicrobiaceae</taxon>
        <taxon>Candidatus Segetimicrobium</taxon>
    </lineage>
</organism>
<evidence type="ECO:0000313" key="2">
    <source>
        <dbReference type="EMBL" id="TMI76345.1"/>
    </source>
</evidence>